<dbReference type="EnsemblMetazoa" id="ADAC003215-RA">
    <property type="protein sequence ID" value="ADAC003215-PA"/>
    <property type="gene ID" value="ADAC003215"/>
</dbReference>
<feature type="region of interest" description="Disordered" evidence="9">
    <location>
        <begin position="1"/>
        <end position="111"/>
    </location>
</feature>
<feature type="compositionally biased region" description="Low complexity" evidence="9">
    <location>
        <begin position="294"/>
        <end position="306"/>
    </location>
</feature>
<keyword evidence="3" id="KW-0597">Phosphoprotein</keyword>
<evidence type="ECO:0008006" key="16">
    <source>
        <dbReference type="Google" id="ProtNLM"/>
    </source>
</evidence>
<keyword evidence="8" id="KW-0175">Coiled coil</keyword>
<feature type="domain" description="Rad4 beta-hairpin" evidence="12">
    <location>
        <begin position="1141"/>
        <end position="1215"/>
    </location>
</feature>
<dbReference type="SMART" id="SM01031">
    <property type="entry name" value="BHD_2"/>
    <property type="match status" value="1"/>
</dbReference>
<sequence>MSEEEEVLTESEEEDGDFSASEDEWLPTKKPGKKGGKKRGTAGSSDEEEDDDDSVTEDESDLEDFEESPKKKGKQQQATASRKRPATGSAARQSASGAGKKKRLSPGLRDRLYQQYKKDLLKEMCPAKPPLNSSVSDILQKCQFNRKTTANAKAQNKQEDDEDDSGSSSGDDHLVDPEKLDLGSTFFNKKESTETANNDLAEPGTSKPLAVPHFDVNAGMRLSDSSDGEDDAGTGKLPASIPKQAVEELISHINQRSGDFMNFNNLDQFTAKVEEAKRLLRSYQQRQEPEKRSTTNNPSQSSSEQQRQQEHKESISCLLALGEATDGGGLPGQTNVPADASSDSDWEEVENGGDTSEQKTEENSTVAENKDGTLQVTIELDNAQSRRKRREEIEMELYIKRKINKVKRMNRLNYHKSSVLVAIAIGRRLNHTVDSDRVQGLLLSIMQDKALSSKGKWDEKRLQKLYDWFRAEFTLTSHELLGPRTGCSVSSMLALALFTRKVQCCRNYILLFLACLRSAGAQVRLVLSANVPSKRPPMSELCPMSEREIKENLEKKEAKHSPKPKIVQLKSNKQFTSHNLAKADHDHNVPETAEIVKPLMDEPSNKARKENAVAPRRSPRGSKMMPEKDTVPSKRSSRKVLMTLNIPQLDGGDDAIPGIDEIKSLRRSHRSKSAATAEPKSLTSPGTSPFAKRKSNTPKTASGAKTINGSEATGNSAETRKRKLFSSDKDSIKPATGPKATQRKTRSNKLQPSQTVSKITMIDTEEAIVKRKGITKRRTSPKGGDSVAEVIDSNVESKASKPVKEVPNSTILDQKIPVVMVEKMVLNKSIDRKVLSSSSESDAEFTGQKLNGSIREQSRKKTKKPKPAYDDTDSDFEMPKGAASNRKPKKSPKQAAAPAKTKKSPNPRRSKTGNQSDANNGKIDLWIEFYCEKAQRWITFDVMSGRVDCKDYIVRIAPNPISYVFAWDNDGYLKDVTARYVQNWNTACRMLRVEQPWLDRALAPFLGPKTERDVAEDNELNKLDADKPLPKTIGELKNHPLYALRRHLLKFEALYPAEPQPLGFIRTEAIYPRECVHTLQTREKWYKQGRVVRAFETAYKVVKCWKYDRPNNNWLKDQPCDLFGHWQTDEYDPPTAENGVVPRNEYGNVELFTEKMLPKGTVHLKLPGLNRVCKRLQIDCAPALTGFDMAKMRVVPVYEGFVVCEEFAEKAVEEWYKEMEEEERREQEKLEKRVYGNWKRLIKGLLVRRKLQNKYNFDNLT</sequence>
<evidence type="ECO:0000259" key="10">
    <source>
        <dbReference type="SMART" id="SM01030"/>
    </source>
</evidence>
<dbReference type="SMART" id="SM01030">
    <property type="entry name" value="BHD_1"/>
    <property type="match status" value="1"/>
</dbReference>
<keyword evidence="6" id="KW-0234">DNA repair</keyword>
<organism evidence="13">
    <name type="scientific">Anopheles darlingi</name>
    <name type="common">Mosquito</name>
    <dbReference type="NCBI Taxonomy" id="43151"/>
    <lineage>
        <taxon>Eukaryota</taxon>
        <taxon>Metazoa</taxon>
        <taxon>Ecdysozoa</taxon>
        <taxon>Arthropoda</taxon>
        <taxon>Hexapoda</taxon>
        <taxon>Insecta</taxon>
        <taxon>Pterygota</taxon>
        <taxon>Neoptera</taxon>
        <taxon>Endopterygota</taxon>
        <taxon>Diptera</taxon>
        <taxon>Nematocera</taxon>
        <taxon>Culicoidea</taxon>
        <taxon>Culicidae</taxon>
        <taxon>Anophelinae</taxon>
        <taxon>Anopheles</taxon>
    </lineage>
</organism>
<dbReference type="NCBIfam" id="TIGR00605">
    <property type="entry name" value="rad4"/>
    <property type="match status" value="1"/>
</dbReference>
<dbReference type="InterPro" id="IPR042488">
    <property type="entry name" value="Rad4_BHD3_sf"/>
</dbReference>
<evidence type="ECO:0000256" key="3">
    <source>
        <dbReference type="ARBA" id="ARBA00022553"/>
    </source>
</evidence>
<dbReference type="InterPro" id="IPR018328">
    <property type="entry name" value="Rad4_beta-hairpin_dom3"/>
</dbReference>
<evidence type="ECO:0000256" key="5">
    <source>
        <dbReference type="ARBA" id="ARBA00023125"/>
    </source>
</evidence>
<feature type="region of interest" description="Disordered" evidence="9">
    <location>
        <begin position="282"/>
        <end position="369"/>
    </location>
</feature>
<name>W5JQ49_ANODA</name>
<feature type="region of interest" description="Disordered" evidence="9">
    <location>
        <begin position="833"/>
        <end position="918"/>
    </location>
</feature>
<dbReference type="Pfam" id="PF03835">
    <property type="entry name" value="Rad4"/>
    <property type="match status" value="1"/>
</dbReference>
<evidence type="ECO:0000313" key="14">
    <source>
        <dbReference type="EnsemblMetazoa" id="ADAC003215-PA"/>
    </source>
</evidence>
<evidence type="ECO:0000256" key="1">
    <source>
        <dbReference type="ARBA" id="ARBA00004123"/>
    </source>
</evidence>
<dbReference type="InterPro" id="IPR018325">
    <property type="entry name" value="Rad4/PNGase_transGLS-fold"/>
</dbReference>
<evidence type="ECO:0000256" key="7">
    <source>
        <dbReference type="ARBA" id="ARBA00023242"/>
    </source>
</evidence>
<dbReference type="PANTHER" id="PTHR12135:SF0">
    <property type="entry name" value="DNA REPAIR PROTEIN COMPLEMENTING XP-C CELLS"/>
    <property type="match status" value="1"/>
</dbReference>
<dbReference type="STRING" id="43151.W5JQ49"/>
<comment type="subcellular location">
    <subcellularLocation>
        <location evidence="1">Nucleus</location>
    </subcellularLocation>
</comment>
<reference evidence="14" key="4">
    <citation type="submission" date="2015-06" db="UniProtKB">
        <authorList>
            <consortium name="EnsemblMetazoa"/>
        </authorList>
    </citation>
    <scope>IDENTIFICATION</scope>
</reference>
<dbReference type="HOGENOM" id="CLU_009925_0_0_1"/>
<evidence type="ECO:0000256" key="8">
    <source>
        <dbReference type="SAM" id="Coils"/>
    </source>
</evidence>
<evidence type="ECO:0000256" key="2">
    <source>
        <dbReference type="ARBA" id="ARBA00009525"/>
    </source>
</evidence>
<keyword evidence="15" id="KW-1185">Reference proteome</keyword>
<dbReference type="Proteomes" id="UP000000673">
    <property type="component" value="Unassembled WGS sequence"/>
</dbReference>
<feature type="compositionally biased region" description="Basic and acidic residues" evidence="9">
    <location>
        <begin position="599"/>
        <end position="611"/>
    </location>
</feature>
<dbReference type="Gene3D" id="3.90.260.10">
    <property type="entry name" value="Transglutaminase-like"/>
    <property type="match status" value="2"/>
</dbReference>
<feature type="region of interest" description="Disordered" evidence="9">
    <location>
        <begin position="148"/>
        <end position="240"/>
    </location>
</feature>
<evidence type="ECO:0000313" key="13">
    <source>
        <dbReference type="EMBL" id="ETN65020.1"/>
    </source>
</evidence>
<feature type="domain" description="Rad4 beta-hairpin" evidence="11">
    <location>
        <begin position="1079"/>
        <end position="1134"/>
    </location>
</feature>
<dbReference type="GO" id="GO:0003697">
    <property type="term" value="F:single-stranded DNA binding"/>
    <property type="evidence" value="ECO:0007669"/>
    <property type="project" value="TreeGrafter"/>
</dbReference>
<dbReference type="InterPro" id="IPR018327">
    <property type="entry name" value="BHD_2"/>
</dbReference>
<dbReference type="InterPro" id="IPR038765">
    <property type="entry name" value="Papain-like_cys_pep_sf"/>
</dbReference>
<proteinExistence type="inferred from homology"/>
<dbReference type="Gene3D" id="2.20.20.110">
    <property type="entry name" value="Rad4, beta-hairpin domain BHD1"/>
    <property type="match status" value="1"/>
</dbReference>
<dbReference type="GO" id="GO:0005737">
    <property type="term" value="C:cytoplasm"/>
    <property type="evidence" value="ECO:0007669"/>
    <property type="project" value="TreeGrafter"/>
</dbReference>
<dbReference type="FunFam" id="3.30.70.2460:FF:000001">
    <property type="entry name" value="DNA repair protein Rad4 family"/>
    <property type="match status" value="1"/>
</dbReference>
<feature type="domain" description="Rad4 beta-hairpin" evidence="10">
    <location>
        <begin position="1025"/>
        <end position="1077"/>
    </location>
</feature>
<dbReference type="PANTHER" id="PTHR12135">
    <property type="entry name" value="DNA REPAIR PROTEIN XP-C / RAD4"/>
    <property type="match status" value="1"/>
</dbReference>
<feature type="coiled-coil region" evidence="8">
    <location>
        <begin position="1205"/>
        <end position="1232"/>
    </location>
</feature>
<dbReference type="FunFam" id="2.20.20.110:FF:000001">
    <property type="entry name" value="DNA repair protein complementing XP-C cells"/>
    <property type="match status" value="1"/>
</dbReference>
<dbReference type="InterPro" id="IPR018026">
    <property type="entry name" value="DNA_repair_Rad4-like"/>
</dbReference>
<evidence type="ECO:0000259" key="11">
    <source>
        <dbReference type="SMART" id="SM01031"/>
    </source>
</evidence>
<evidence type="ECO:0000256" key="6">
    <source>
        <dbReference type="ARBA" id="ARBA00023204"/>
    </source>
</evidence>
<feature type="compositionally biased region" description="Acidic residues" evidence="9">
    <location>
        <begin position="342"/>
        <end position="351"/>
    </location>
</feature>
<keyword evidence="4" id="KW-0227">DNA damage</keyword>
<evidence type="ECO:0000256" key="4">
    <source>
        <dbReference type="ARBA" id="ARBA00022763"/>
    </source>
</evidence>
<dbReference type="EMBL" id="ADMH02000799">
    <property type="protein sequence ID" value="ETN65020.1"/>
    <property type="molecule type" value="Genomic_DNA"/>
</dbReference>
<dbReference type="SMART" id="SM01032">
    <property type="entry name" value="BHD_3"/>
    <property type="match status" value="1"/>
</dbReference>
<reference evidence="13" key="2">
    <citation type="submission" date="2010-05" db="EMBL/GenBank/DDBJ databases">
        <authorList>
            <person name="Almeida L.G."/>
            <person name="Nicolas M.F."/>
            <person name="Souza R.C."/>
            <person name="Vasconcelos A.T.R."/>
        </authorList>
    </citation>
    <scope>NUCLEOTIDE SEQUENCE</scope>
</reference>
<dbReference type="GO" id="GO:0003684">
    <property type="term" value="F:damaged DNA binding"/>
    <property type="evidence" value="ECO:0007669"/>
    <property type="project" value="InterPro"/>
</dbReference>
<accession>W5JQ49</accession>
<feature type="region of interest" description="Disordered" evidence="9">
    <location>
        <begin position="596"/>
        <end position="640"/>
    </location>
</feature>
<dbReference type="GO" id="GO:0000111">
    <property type="term" value="C:nucleotide-excision repair factor 2 complex"/>
    <property type="evidence" value="ECO:0007669"/>
    <property type="project" value="TreeGrafter"/>
</dbReference>
<dbReference type="VEuPathDB" id="VectorBase:ADAR2_008707"/>
<evidence type="ECO:0000259" key="12">
    <source>
        <dbReference type="SMART" id="SM01032"/>
    </source>
</evidence>
<dbReference type="Pfam" id="PF10405">
    <property type="entry name" value="BHD_3"/>
    <property type="match status" value="1"/>
</dbReference>
<dbReference type="SUPFAM" id="SSF54001">
    <property type="entry name" value="Cysteine proteinases"/>
    <property type="match status" value="1"/>
</dbReference>
<dbReference type="GO" id="GO:0006289">
    <property type="term" value="P:nucleotide-excision repair"/>
    <property type="evidence" value="ECO:0007669"/>
    <property type="project" value="InterPro"/>
</dbReference>
<dbReference type="eggNOG" id="KOG2179">
    <property type="taxonomic scope" value="Eukaryota"/>
</dbReference>
<gene>
    <name evidence="13" type="ORF">AND_003215</name>
</gene>
<dbReference type="InterPro" id="IPR036985">
    <property type="entry name" value="Transglutaminase-like_sf"/>
</dbReference>
<feature type="compositionally biased region" description="Acidic residues" evidence="9">
    <location>
        <begin position="1"/>
        <end position="25"/>
    </location>
</feature>
<reference evidence="13" key="3">
    <citation type="journal article" date="2013" name="Nucleic Acids Res.">
        <title>The genome of Anopheles darlingi, the main neotropical malaria vector.</title>
        <authorList>
            <person name="Marinotti O."/>
            <person name="Cerqueira G.C."/>
            <person name="de Almeida L.G."/>
            <person name="Ferro M.I."/>
            <person name="Loreto E.L."/>
            <person name="Zaha A."/>
            <person name="Teixeira S.M."/>
            <person name="Wespiser A.R."/>
            <person name="Almeida E Silva A."/>
            <person name="Schlindwein A.D."/>
            <person name="Pacheco A.C."/>
            <person name="Silva A.L."/>
            <person name="Graveley B.R."/>
            <person name="Walenz B.P."/>
            <person name="Lima Bde A."/>
            <person name="Ribeiro C.A."/>
            <person name="Nunes-Silva C.G."/>
            <person name="de Carvalho C.R."/>
            <person name="Soares C.M."/>
            <person name="de Menezes C.B."/>
            <person name="Matiolli C."/>
            <person name="Caffrey D."/>
            <person name="Araujo D.A."/>
            <person name="de Oliveira D.M."/>
            <person name="Golenbock D."/>
            <person name="Grisard E.C."/>
            <person name="Fantinatti-Garboggini F."/>
            <person name="de Carvalho F.M."/>
            <person name="Barcellos F.G."/>
            <person name="Prosdocimi F."/>
            <person name="May G."/>
            <person name="Azevedo Junior G.M."/>
            <person name="Guimaraes G.M."/>
            <person name="Goldman G.H."/>
            <person name="Padilha I.Q."/>
            <person name="Batista Jda S."/>
            <person name="Ferro J.A."/>
            <person name="Ribeiro J.M."/>
            <person name="Fietto J.L."/>
            <person name="Dabbas K.M."/>
            <person name="Cerdeira L."/>
            <person name="Agnez-Lima L.F."/>
            <person name="Brocchi M."/>
            <person name="de Carvalho M.O."/>
            <person name="Teixeira Mde M."/>
            <person name="Diniz Maia Mde M."/>
            <person name="Goldman M.H."/>
            <person name="Cruz Schneider M.P."/>
            <person name="Felipe M.S."/>
            <person name="Hungria M."/>
            <person name="Nicolas M.F."/>
            <person name="Pereira M."/>
            <person name="Montes M.A."/>
            <person name="Cantao M.E."/>
            <person name="Vincentz M."/>
            <person name="Rafael M.S."/>
            <person name="Silverman N."/>
            <person name="Stoco P.H."/>
            <person name="Souza R.C."/>
            <person name="Vicentini R."/>
            <person name="Gazzinelli R.T."/>
            <person name="Neves Rde O."/>
            <person name="Silva R."/>
            <person name="Astolfi-Filho S."/>
            <person name="Maciel T.E."/>
            <person name="Urmenyi T.P."/>
            <person name="Tadei W.P."/>
            <person name="Camargo E.P."/>
            <person name="de Vasconcelos A.T."/>
        </authorList>
    </citation>
    <scope>NUCLEOTIDE SEQUENCE</scope>
</reference>
<evidence type="ECO:0000313" key="15">
    <source>
        <dbReference type="Proteomes" id="UP000000673"/>
    </source>
</evidence>
<feature type="region of interest" description="Disordered" evidence="9">
    <location>
        <begin position="666"/>
        <end position="755"/>
    </location>
</feature>
<reference evidence="13 15" key="1">
    <citation type="journal article" date="2010" name="BMC Genomics">
        <title>Combination of measures distinguishes pre-miRNAs from other stem-loops in the genome of the newly sequenced Anopheles darlingi.</title>
        <authorList>
            <person name="Mendes N.D."/>
            <person name="Freitas A.T."/>
            <person name="Vasconcelos A.T."/>
            <person name="Sagot M.F."/>
        </authorList>
    </citation>
    <scope>NUCLEOTIDE SEQUENCE</scope>
</reference>
<dbReference type="AlphaFoldDB" id="W5JQ49"/>
<feature type="compositionally biased region" description="Basic and acidic residues" evidence="9">
    <location>
        <begin position="170"/>
        <end position="181"/>
    </location>
</feature>
<dbReference type="Gene3D" id="3.30.70.2460">
    <property type="entry name" value="Rad4, beta-hairpin domain BHD3"/>
    <property type="match status" value="1"/>
</dbReference>
<feature type="compositionally biased region" description="Polar residues" evidence="9">
    <location>
        <begin position="697"/>
        <end position="717"/>
    </location>
</feature>
<feature type="compositionally biased region" description="Acidic residues" evidence="9">
    <location>
        <begin position="45"/>
        <end position="66"/>
    </location>
</feature>
<dbReference type="VEuPathDB" id="VectorBase:ADAC003215"/>
<comment type="similarity">
    <text evidence="2">Belongs to the XPC family.</text>
</comment>
<feature type="compositionally biased region" description="Basic residues" evidence="9">
    <location>
        <begin position="900"/>
        <end position="911"/>
    </location>
</feature>
<dbReference type="GO" id="GO:0006298">
    <property type="term" value="P:mismatch repair"/>
    <property type="evidence" value="ECO:0007669"/>
    <property type="project" value="TreeGrafter"/>
</dbReference>
<evidence type="ECO:0000256" key="9">
    <source>
        <dbReference type="SAM" id="MobiDB-lite"/>
    </source>
</evidence>
<protein>
    <recommendedName>
        <fullName evidence="16">DNA repair protein xp-c / rad4</fullName>
    </recommendedName>
</protein>
<feature type="compositionally biased region" description="Low complexity" evidence="9">
    <location>
        <begin position="86"/>
        <end position="98"/>
    </location>
</feature>
<keyword evidence="5" id="KW-0238">DNA-binding</keyword>
<dbReference type="GO" id="GO:0071942">
    <property type="term" value="C:XPC complex"/>
    <property type="evidence" value="ECO:0007669"/>
    <property type="project" value="TreeGrafter"/>
</dbReference>
<dbReference type="InterPro" id="IPR018326">
    <property type="entry name" value="Rad4_beta-hairpin_dom1"/>
</dbReference>
<dbReference type="InterPro" id="IPR004583">
    <property type="entry name" value="DNA_repair_Rad4"/>
</dbReference>
<feature type="compositionally biased region" description="Basic residues" evidence="9">
    <location>
        <begin position="30"/>
        <end position="40"/>
    </location>
</feature>
<dbReference type="OMA" id="NTACRML"/>
<keyword evidence="7" id="KW-0539">Nucleus</keyword>
<dbReference type="Pfam" id="PF10403">
    <property type="entry name" value="BHD_1"/>
    <property type="match status" value="1"/>
</dbReference>